<accession>A0ACC2WK74</accession>
<evidence type="ECO:0000313" key="2">
    <source>
        <dbReference type="Proteomes" id="UP001230649"/>
    </source>
</evidence>
<protein>
    <submittedName>
        <fullName evidence="1">Uncharacterized protein</fullName>
    </submittedName>
</protein>
<sequence>MSGPPPQLPAEDDNSSEVEFIGSSNTTTRKRAAPEPQETPVFIKKRAIKVKPSVRKVEDDVEVEIAPPVAISIKGIAHKTNAQAHPVEYTAPAVAQPTTAYDSKQQEEKQEDQVLPTILTSAPAATVAAPSSLKIYVPPINPASIPRSSLVPPRSSHPPLLPCRSVYEYTRLNRIEEGTYGIVSRARCNTTGGIYALKKLKLEEEKAGFPITSLREVMALMTTGAHENVVGVREIVVGDSLDQIYIVMPFIEHDLKTLLDNMPNPFLQSEVKTLLSQLLSAVAHCHSNWILHRDLKTSNLLMNNRGQIKVADFGLARKFGDPLGEMTQLVVTLWYRSPELLLGAKDYSTAVDMWSVGCIFAELMQKQPLFPGRGEIDQIGLIFKLLGRPNEQIWPGYSKLPLTKTINAIGPPYSSLRKKFSYLTEAGQDLLASLLAYDPESRISAEVAGRHRYFEESPLPKHPDLFSSFPSQAAGERSYVCVSAEDKVLELVESVVRGREWLRRCKRWTSDGIQPRWRRRAAVAYDVQEGYTAVQMTVVFIHLTFIAVRSARSASHQVTIRSRQASVPESPAPAVVSVVYNELPRSPASAKRDVIAPPLATFKVSMFARQLSNSLLRSSSVSYTPASPSFILKAAYSMTTAQRKPIYIVSASRTPIGSFLGALSSVSAVELGTQVVKHVMKKIDLDQKEVDEVFFGQVVQAGAGQSPARQVSLGAGIPESTDCTTINKVCASGMKTIMLAAQTMSLGDNECMVAGGMESMSKAPFLMPRQPPSFGHVTAQDSLVVDGLFDVYNKFAMGNCGEHTAKKYEISRESQDDHAIESYRRVERAYVEGKFDAELCPVTIKGKKGDTVVKEDEEYKKVFYEKIRTLRPVFAKEGGSITAANASKLNDGASAVVLMTEEKMKALGVKPLARILGFADAAAAPIDFPTAPTLAIPKALKAAGVSQDDVALFELNEAFSVVVRAAEKIMNLDPAKINVNGGAVALGHPIGSSGCRIVVTLAHQLKEGEIGVAGVCNGGGAASAMVIQRC</sequence>
<dbReference type="EMBL" id="JASBWS010000017">
    <property type="protein sequence ID" value="KAJ9111868.1"/>
    <property type="molecule type" value="Genomic_DNA"/>
</dbReference>
<name>A0ACC2WK74_9TREE</name>
<keyword evidence="2" id="KW-1185">Reference proteome</keyword>
<gene>
    <name evidence="1" type="ORF">QFC20_002455</name>
</gene>
<dbReference type="Proteomes" id="UP001230649">
    <property type="component" value="Unassembled WGS sequence"/>
</dbReference>
<organism evidence="1 2">
    <name type="scientific">Naganishia adeliensis</name>
    <dbReference type="NCBI Taxonomy" id="92952"/>
    <lineage>
        <taxon>Eukaryota</taxon>
        <taxon>Fungi</taxon>
        <taxon>Dikarya</taxon>
        <taxon>Basidiomycota</taxon>
        <taxon>Agaricomycotina</taxon>
        <taxon>Tremellomycetes</taxon>
        <taxon>Filobasidiales</taxon>
        <taxon>Filobasidiaceae</taxon>
        <taxon>Naganishia</taxon>
    </lineage>
</organism>
<proteinExistence type="predicted"/>
<reference evidence="1" key="1">
    <citation type="submission" date="2023-04" db="EMBL/GenBank/DDBJ databases">
        <title>Draft Genome sequencing of Naganishia species isolated from polar environments using Oxford Nanopore Technology.</title>
        <authorList>
            <person name="Leo P."/>
            <person name="Venkateswaran K."/>
        </authorList>
    </citation>
    <scope>NUCLEOTIDE SEQUENCE</scope>
    <source>
        <strain evidence="1">MNA-CCFEE 5262</strain>
    </source>
</reference>
<evidence type="ECO:0000313" key="1">
    <source>
        <dbReference type="EMBL" id="KAJ9111868.1"/>
    </source>
</evidence>
<comment type="caution">
    <text evidence="1">The sequence shown here is derived from an EMBL/GenBank/DDBJ whole genome shotgun (WGS) entry which is preliminary data.</text>
</comment>